<reference evidence="2 3" key="1">
    <citation type="submission" date="2020-04" db="EMBL/GenBank/DDBJ databases">
        <title>Perkinsus olseni comparative genomics.</title>
        <authorList>
            <person name="Bogema D.R."/>
        </authorList>
    </citation>
    <scope>NUCLEOTIDE SEQUENCE [LARGE SCALE GENOMIC DNA]</scope>
    <source>
        <strain evidence="2">ATCC PRA-31</strain>
    </source>
</reference>
<feature type="region of interest" description="Disordered" evidence="1">
    <location>
        <begin position="209"/>
        <end position="237"/>
    </location>
</feature>
<feature type="region of interest" description="Disordered" evidence="1">
    <location>
        <begin position="1"/>
        <end position="23"/>
    </location>
</feature>
<comment type="caution">
    <text evidence="2">The sequence shown here is derived from an EMBL/GenBank/DDBJ whole genome shotgun (WGS) entry which is preliminary data.</text>
</comment>
<dbReference type="InterPro" id="IPR049733">
    <property type="entry name" value="CCDC61_N"/>
</dbReference>
<proteinExistence type="predicted"/>
<dbReference type="AlphaFoldDB" id="A0A7J6LYM0"/>
<gene>
    <name evidence="2" type="primary">CCDC61</name>
    <name evidence="2" type="ORF">FOL46_004489</name>
</gene>
<organism evidence="2 3">
    <name type="scientific">Perkinsus olseni</name>
    <name type="common">Perkinsus atlanticus</name>
    <dbReference type="NCBI Taxonomy" id="32597"/>
    <lineage>
        <taxon>Eukaryota</taxon>
        <taxon>Sar</taxon>
        <taxon>Alveolata</taxon>
        <taxon>Perkinsozoa</taxon>
        <taxon>Perkinsea</taxon>
        <taxon>Perkinsida</taxon>
        <taxon>Perkinsidae</taxon>
        <taxon>Perkinsus</taxon>
    </lineage>
</organism>
<accession>A0A7J6LYM0</accession>
<dbReference type="Proteomes" id="UP000572268">
    <property type="component" value="Unassembled WGS sequence"/>
</dbReference>
<feature type="compositionally biased region" description="Polar residues" evidence="1">
    <location>
        <begin position="210"/>
        <end position="219"/>
    </location>
</feature>
<feature type="region of interest" description="Disordered" evidence="1">
    <location>
        <begin position="394"/>
        <end position="416"/>
    </location>
</feature>
<name>A0A7J6LYM0_PEROL</name>
<feature type="compositionally biased region" description="Basic and acidic residues" evidence="1">
    <location>
        <begin position="322"/>
        <end position="343"/>
    </location>
</feature>
<protein>
    <submittedName>
        <fullName evidence="2">Coiled-coil domain-containing protein 61</fullName>
    </submittedName>
</protein>
<dbReference type="CDD" id="cd22284">
    <property type="entry name" value="HD_CCDC61_N"/>
    <property type="match status" value="1"/>
</dbReference>
<dbReference type="EMBL" id="JABANN010000274">
    <property type="protein sequence ID" value="KAF4663931.1"/>
    <property type="molecule type" value="Genomic_DNA"/>
</dbReference>
<evidence type="ECO:0000313" key="2">
    <source>
        <dbReference type="EMBL" id="KAF4663931.1"/>
    </source>
</evidence>
<evidence type="ECO:0000313" key="3">
    <source>
        <dbReference type="Proteomes" id="UP000572268"/>
    </source>
</evidence>
<evidence type="ECO:0000256" key="1">
    <source>
        <dbReference type="SAM" id="MobiDB-lite"/>
    </source>
</evidence>
<feature type="region of interest" description="Disordered" evidence="1">
    <location>
        <begin position="322"/>
        <end position="354"/>
    </location>
</feature>
<sequence>MTATVAAPPPGSSPSLRLREGSSSAAGITIADRQNRIKRGVTRRFHDVDYLVEIEIEGDNLTASCEERFEGTRWTSTFSSRFIEEITHRTGNFKSFAVFVQMLFDALLDTDQQEAVQDNTTVTVDILTGRDLELLRHRNGGGVPPSQLTSRSLPDSEAKRYLILTYQASYDRVHYPLALARQEPGSDAAALLRTIKRLSRELKDVYRSSRGGSQTVTRSVDSECPVTADPVPPSRAAPSKKLIARLEEENERLVRRCAELQHEIDHRGPRAGARGQQVSELKRLRETNNRLHGDLKQLREAKMRQAQLHRNEMEKLRKELNNARGQERQLRTKIRSLEGELSRQRSRAPSSAGSLRSGEVLALLQFARRDLLGSMRLVMEREFRASPVRRFDTRTSPVRGPSPVRRAESPVARRPARSSPILKFTERPVPPTRESLASSKDTPVVATVAKSGGEVGDIDARLMALQNFLRNTMKT</sequence>